<organism evidence="3 4">
    <name type="scientific">Thioclava sediminum</name>
    <dbReference type="NCBI Taxonomy" id="1915319"/>
    <lineage>
        <taxon>Bacteria</taxon>
        <taxon>Pseudomonadati</taxon>
        <taxon>Pseudomonadota</taxon>
        <taxon>Alphaproteobacteria</taxon>
        <taxon>Rhodobacterales</taxon>
        <taxon>Paracoccaceae</taxon>
        <taxon>Thioclava</taxon>
    </lineage>
</organism>
<accession>A0ABX3N031</accession>
<sequence>MRAGALLLIGLAAPLAAQAQGAGADFDPAPLESCLSGEGDPASCIGKAAENCIGGDASVTDRRACYDAERALWSDRAATALDSLRQAAAASDAAQIVAGKSPSGLQGAQLGEAEAAWARYRDGACVYGAALQGEGAEAEEARCLMRKTAEHALELQDWAATLSAQGKGGTQ</sequence>
<feature type="domain" description="Lysozyme inhibitor LprI-like N-terminal" evidence="2">
    <location>
        <begin position="60"/>
        <end position="155"/>
    </location>
</feature>
<name>A0ABX3N031_9RHOB</name>
<keyword evidence="4" id="KW-1185">Reference proteome</keyword>
<dbReference type="Proteomes" id="UP000190787">
    <property type="component" value="Unassembled WGS sequence"/>
</dbReference>
<evidence type="ECO:0000313" key="3">
    <source>
        <dbReference type="EMBL" id="OOY25238.1"/>
    </source>
</evidence>
<dbReference type="EMBL" id="MPZV01000001">
    <property type="protein sequence ID" value="OOY25238.1"/>
    <property type="molecule type" value="Genomic_DNA"/>
</dbReference>
<feature type="chain" id="PRO_5047072925" description="Lysozyme inhibitor LprI-like N-terminal domain-containing protein" evidence="1">
    <location>
        <begin position="20"/>
        <end position="171"/>
    </location>
</feature>
<proteinExistence type="predicted"/>
<dbReference type="InterPro" id="IPR009739">
    <property type="entry name" value="LprI-like_N"/>
</dbReference>
<dbReference type="RefSeq" id="WP_078603807.1">
    <property type="nucleotide sequence ID" value="NZ_MPZV01000001.1"/>
</dbReference>
<evidence type="ECO:0000256" key="1">
    <source>
        <dbReference type="SAM" id="SignalP"/>
    </source>
</evidence>
<gene>
    <name evidence="3" type="ORF">BMI91_02105</name>
</gene>
<feature type="signal peptide" evidence="1">
    <location>
        <begin position="1"/>
        <end position="19"/>
    </location>
</feature>
<evidence type="ECO:0000313" key="4">
    <source>
        <dbReference type="Proteomes" id="UP000190787"/>
    </source>
</evidence>
<protein>
    <recommendedName>
        <fullName evidence="2">Lysozyme inhibitor LprI-like N-terminal domain-containing protein</fullName>
    </recommendedName>
</protein>
<evidence type="ECO:0000259" key="2">
    <source>
        <dbReference type="Pfam" id="PF07007"/>
    </source>
</evidence>
<keyword evidence="1" id="KW-0732">Signal</keyword>
<dbReference type="Pfam" id="PF07007">
    <property type="entry name" value="LprI"/>
    <property type="match status" value="1"/>
</dbReference>
<dbReference type="Gene3D" id="1.20.1270.180">
    <property type="match status" value="1"/>
</dbReference>
<reference evidence="3 4" key="1">
    <citation type="submission" date="2016-11" db="EMBL/GenBank/DDBJ databases">
        <title>A multilocus sequence analysis scheme for characterization of bacteria in the genus Thioclava.</title>
        <authorList>
            <person name="Liu Y."/>
            <person name="Shao Z."/>
        </authorList>
    </citation>
    <scope>NUCLEOTIDE SEQUENCE [LARGE SCALE GENOMIC DNA]</scope>
    <source>
        <strain evidence="3 4">TAW-CT134</strain>
    </source>
</reference>
<comment type="caution">
    <text evidence="3">The sequence shown here is derived from an EMBL/GenBank/DDBJ whole genome shotgun (WGS) entry which is preliminary data.</text>
</comment>